<name>A0A8H3J8R7_9LECA</name>
<sequence length="563" mass="62199">MIDPPRISGLLQSIRPQWSRRLQELKSKAKGLQDSAIKTTLEAKLTELTFLLEARTPDTVVGLFGGTGHGKSEGAVDHIVALLTNWSIGTTLNALFPSIRLPTSDSNACTPIPIIIRGKDGEGIDVRVIFLDEAEFAAERKSILEHSFSVKENGNSEEVRLQQATARARLTALYPTMKLEHCDRTLDELEAELLRLDAESGIDKYIRDGKLDFFCRTADEFAEKAQKFGASAELENKEAVVLWPIIKEMHVEVNSSILKQRLVVVDIPGTMDTEIARAEVAKGWLRKCTSPLIVASCDRAVDSPDVWGRVGDIVWDNQMTGKNTRFTLVLTRIDQGLKMEAERHVVGNLTYLSLSSDLTVAETELARLQSREEGQKAKSQQLQAAHVACSDLALLAPANGFVQEPSWWSQIQVQGWTEGPPVTFDTTAVQDPNSIQRLYSKRIVEMTKQLSASLKEMPVLSGCSELVERIQRLKQEMHKCRTDAKVAAIRSKMIEKVADKMAEQASACSQARGDDDFDSDDLQPAAFTELARDLTTVIGVCPPAAIAVLARGSREAADERYDV</sequence>
<accession>A0A8H3J8R7</accession>
<dbReference type="PANTHER" id="PTHR36681:SF3">
    <property type="entry name" value="NUCLEAR GTPASE, GERMINAL CENTER-ASSOCIATED, TANDEM DUPLICATE 3"/>
    <property type="match status" value="1"/>
</dbReference>
<dbReference type="Proteomes" id="UP000664534">
    <property type="component" value="Unassembled WGS sequence"/>
</dbReference>
<evidence type="ECO:0000313" key="3">
    <source>
        <dbReference type="Proteomes" id="UP000664534"/>
    </source>
</evidence>
<feature type="coiled-coil region" evidence="1">
    <location>
        <begin position="358"/>
        <end position="385"/>
    </location>
</feature>
<keyword evidence="3" id="KW-1185">Reference proteome</keyword>
<gene>
    <name evidence="2" type="ORF">IMSHALPRED_004473</name>
</gene>
<dbReference type="AlphaFoldDB" id="A0A8H3J8R7"/>
<comment type="caution">
    <text evidence="2">The sequence shown here is derived from an EMBL/GenBank/DDBJ whole genome shotgun (WGS) entry which is preliminary data.</text>
</comment>
<proteinExistence type="predicted"/>
<evidence type="ECO:0000256" key="1">
    <source>
        <dbReference type="SAM" id="Coils"/>
    </source>
</evidence>
<protein>
    <submittedName>
        <fullName evidence="2">Uncharacterized protein</fullName>
    </submittedName>
</protein>
<evidence type="ECO:0000313" key="2">
    <source>
        <dbReference type="EMBL" id="CAF9942702.1"/>
    </source>
</evidence>
<dbReference type="EMBL" id="CAJPDT010000213">
    <property type="protein sequence ID" value="CAF9942702.1"/>
    <property type="molecule type" value="Genomic_DNA"/>
</dbReference>
<keyword evidence="1" id="KW-0175">Coiled coil</keyword>
<reference evidence="2" key="1">
    <citation type="submission" date="2021-03" db="EMBL/GenBank/DDBJ databases">
        <authorList>
            <person name="Tagirdzhanova G."/>
        </authorList>
    </citation>
    <scope>NUCLEOTIDE SEQUENCE</scope>
</reference>
<dbReference type="PANTHER" id="PTHR36681">
    <property type="entry name" value="NUCLEAR GTPASE, GERMINAL CENTER-ASSOCIATED, TANDEM DUPLICATE 3"/>
    <property type="match status" value="1"/>
</dbReference>
<organism evidence="2 3">
    <name type="scientific">Imshaugia aleurites</name>
    <dbReference type="NCBI Taxonomy" id="172621"/>
    <lineage>
        <taxon>Eukaryota</taxon>
        <taxon>Fungi</taxon>
        <taxon>Dikarya</taxon>
        <taxon>Ascomycota</taxon>
        <taxon>Pezizomycotina</taxon>
        <taxon>Lecanoromycetes</taxon>
        <taxon>OSLEUM clade</taxon>
        <taxon>Lecanoromycetidae</taxon>
        <taxon>Lecanorales</taxon>
        <taxon>Lecanorineae</taxon>
        <taxon>Parmeliaceae</taxon>
        <taxon>Imshaugia</taxon>
    </lineage>
</organism>
<dbReference type="OrthoDB" id="3598281at2759"/>